<dbReference type="Proteomes" id="UP000070572">
    <property type="component" value="Unassembled WGS sequence"/>
</dbReference>
<evidence type="ECO:0000313" key="1">
    <source>
        <dbReference type="EMBL" id="KXB81252.1"/>
    </source>
</evidence>
<dbReference type="AlphaFoldDB" id="A0AB34X095"/>
<accession>A0AB34X095</accession>
<organism evidence="1 2">
    <name type="scientific">Varibaculum cambriense</name>
    <dbReference type="NCBI Taxonomy" id="184870"/>
    <lineage>
        <taxon>Bacteria</taxon>
        <taxon>Bacillati</taxon>
        <taxon>Actinomycetota</taxon>
        <taxon>Actinomycetes</taxon>
        <taxon>Actinomycetales</taxon>
        <taxon>Actinomycetaceae</taxon>
        <taxon>Varibaculum</taxon>
    </lineage>
</organism>
<dbReference type="RefSeq" id="WP_060920251.1">
    <property type="nucleotide sequence ID" value="NZ_KQ960682.1"/>
</dbReference>
<comment type="caution">
    <text evidence="1">The sequence shown here is derived from an EMBL/GenBank/DDBJ whole genome shotgun (WGS) entry which is preliminary data.</text>
</comment>
<reference evidence="1 2" key="1">
    <citation type="submission" date="2016-01" db="EMBL/GenBank/DDBJ databases">
        <authorList>
            <person name="Mitreva M."/>
            <person name="Pepin K.H."/>
            <person name="Mihindukulasuriya K.A."/>
            <person name="Fulton R."/>
            <person name="Fronick C."/>
            <person name="O'Laughlin M."/>
            <person name="Miner T."/>
            <person name="Herter B."/>
            <person name="Rosa B.A."/>
            <person name="Cordes M."/>
            <person name="Tomlinson C."/>
            <person name="Wollam A."/>
            <person name="Palsikar V.B."/>
            <person name="Mardis E.R."/>
            <person name="Wilson R.K."/>
        </authorList>
    </citation>
    <scope>NUCLEOTIDE SEQUENCE [LARGE SCALE GENOMIC DNA]</scope>
    <source>
        <strain evidence="1 2">DNF00696</strain>
    </source>
</reference>
<name>A0AB34X095_9ACTO</name>
<evidence type="ECO:0000313" key="2">
    <source>
        <dbReference type="Proteomes" id="UP000070572"/>
    </source>
</evidence>
<dbReference type="EMBL" id="LSDN01000012">
    <property type="protein sequence ID" value="KXB81252.1"/>
    <property type="molecule type" value="Genomic_DNA"/>
</dbReference>
<gene>
    <name evidence="1" type="ORF">HMPREF1862_00613</name>
</gene>
<proteinExistence type="predicted"/>
<sequence length="188" mass="20549">MNNFYPLENRELLSTTPMPDGGTSCFYRTNSGFETDILSPDGFLVSRGSLGPDSAPIESTSQPSLVHWNRQGQVTFVSFRPNSRQVKRYFRDTSAPLTTGYALVAGQLLPTSYYALDPGSGEIDQTFVSYWASGAVSAITTYCANGDAWLTRYNEDGTALDQHFFKDGMEVPLPENPGAPYKGDTGNS</sequence>
<protein>
    <submittedName>
        <fullName evidence="1">Uncharacterized protein</fullName>
    </submittedName>
</protein>